<organism evidence="6 7">
    <name type="scientific">Paludisphaera mucosa</name>
    <dbReference type="NCBI Taxonomy" id="3030827"/>
    <lineage>
        <taxon>Bacteria</taxon>
        <taxon>Pseudomonadati</taxon>
        <taxon>Planctomycetota</taxon>
        <taxon>Planctomycetia</taxon>
        <taxon>Isosphaerales</taxon>
        <taxon>Isosphaeraceae</taxon>
        <taxon>Paludisphaera</taxon>
    </lineage>
</organism>
<evidence type="ECO:0000256" key="1">
    <source>
        <dbReference type="ARBA" id="ARBA00023015"/>
    </source>
</evidence>
<proteinExistence type="predicted"/>
<dbReference type="Pfam" id="PF04542">
    <property type="entry name" value="Sigma70_r2"/>
    <property type="match status" value="1"/>
</dbReference>
<comment type="caution">
    <text evidence="6">The sequence shown here is derived from an EMBL/GenBank/DDBJ whole genome shotgun (WGS) entry which is preliminary data.</text>
</comment>
<dbReference type="SUPFAM" id="SSF88946">
    <property type="entry name" value="Sigma2 domain of RNA polymerase sigma factors"/>
    <property type="match status" value="1"/>
</dbReference>
<keyword evidence="3" id="KW-0238">DNA-binding</keyword>
<evidence type="ECO:0000256" key="2">
    <source>
        <dbReference type="ARBA" id="ARBA00023082"/>
    </source>
</evidence>
<gene>
    <name evidence="6" type="ORF">PZE19_16175</name>
</gene>
<evidence type="ECO:0000256" key="3">
    <source>
        <dbReference type="ARBA" id="ARBA00023125"/>
    </source>
</evidence>
<dbReference type="InterPro" id="IPR007627">
    <property type="entry name" value="RNA_pol_sigma70_r2"/>
</dbReference>
<dbReference type="InterPro" id="IPR014284">
    <property type="entry name" value="RNA_pol_sigma-70_dom"/>
</dbReference>
<dbReference type="InterPro" id="IPR013325">
    <property type="entry name" value="RNA_pol_sigma_r2"/>
</dbReference>
<keyword evidence="1" id="KW-0805">Transcription regulation</keyword>
<evidence type="ECO:0000259" key="5">
    <source>
        <dbReference type="Pfam" id="PF04542"/>
    </source>
</evidence>
<dbReference type="RefSeq" id="WP_277861673.1">
    <property type="nucleotide sequence ID" value="NZ_JARRAG010000002.1"/>
</dbReference>
<dbReference type="Proteomes" id="UP001216907">
    <property type="component" value="Unassembled WGS sequence"/>
</dbReference>
<dbReference type="PANTHER" id="PTHR43133:SF8">
    <property type="entry name" value="RNA POLYMERASE SIGMA FACTOR HI_1459-RELATED"/>
    <property type="match status" value="1"/>
</dbReference>
<keyword evidence="7" id="KW-1185">Reference proteome</keyword>
<dbReference type="InterPro" id="IPR039425">
    <property type="entry name" value="RNA_pol_sigma-70-like"/>
</dbReference>
<protein>
    <submittedName>
        <fullName evidence="6">Sigma-70 family RNA polymerase sigma factor</fullName>
    </submittedName>
</protein>
<dbReference type="EMBL" id="JARRAG010000002">
    <property type="protein sequence ID" value="MDG3005328.1"/>
    <property type="molecule type" value="Genomic_DNA"/>
</dbReference>
<sequence length="191" mass="21729">MNETSHSLLDRLRSRPDDQMSWNRFAGLYAPLIRKWLVGQGAPDPDAEDLAQEILLVIFRELPGFDHNGRKGAFRSWVRSVTVNRLRGYWRAKRSGPLNGLEERLALLEDEGSEPSAAWDREHDEYIAAQVMRLVEPEFAPSTWQSFRRVVVEDRPAAAVAAELGLTVNAVLIAKSRVLRRLREEVRGLVS</sequence>
<feature type="domain" description="RNA polymerase sigma-70 region 2" evidence="5">
    <location>
        <begin position="29"/>
        <end position="94"/>
    </location>
</feature>
<name>A0ABT6FCL1_9BACT</name>
<keyword evidence="4" id="KW-0804">Transcription</keyword>
<dbReference type="PANTHER" id="PTHR43133">
    <property type="entry name" value="RNA POLYMERASE ECF-TYPE SIGMA FACTO"/>
    <property type="match status" value="1"/>
</dbReference>
<evidence type="ECO:0000313" key="6">
    <source>
        <dbReference type="EMBL" id="MDG3005328.1"/>
    </source>
</evidence>
<accession>A0ABT6FCL1</accession>
<dbReference type="Gene3D" id="1.10.1740.10">
    <property type="match status" value="1"/>
</dbReference>
<keyword evidence="2" id="KW-0731">Sigma factor</keyword>
<dbReference type="NCBIfam" id="TIGR02937">
    <property type="entry name" value="sigma70-ECF"/>
    <property type="match status" value="1"/>
</dbReference>
<evidence type="ECO:0000256" key="4">
    <source>
        <dbReference type="ARBA" id="ARBA00023163"/>
    </source>
</evidence>
<reference evidence="6 7" key="1">
    <citation type="submission" date="2023-03" db="EMBL/GenBank/DDBJ databases">
        <title>Paludisphaera mucosa sp. nov. a novel planctomycete from northern fen.</title>
        <authorList>
            <person name="Ivanova A."/>
        </authorList>
    </citation>
    <scope>NUCLEOTIDE SEQUENCE [LARGE SCALE GENOMIC DNA]</scope>
    <source>
        <strain evidence="6 7">Pla2</strain>
    </source>
</reference>
<evidence type="ECO:0000313" key="7">
    <source>
        <dbReference type="Proteomes" id="UP001216907"/>
    </source>
</evidence>